<dbReference type="InterPro" id="IPR036291">
    <property type="entry name" value="NAD(P)-bd_dom_sf"/>
</dbReference>
<protein>
    <submittedName>
        <fullName evidence="3">SDR family NAD(P)-dependent oxidoreductase</fullName>
    </submittedName>
</protein>
<evidence type="ECO:0000313" key="4">
    <source>
        <dbReference type="Proteomes" id="UP001220395"/>
    </source>
</evidence>
<dbReference type="Pfam" id="PF13561">
    <property type="entry name" value="adh_short_C2"/>
    <property type="match status" value="1"/>
</dbReference>
<dbReference type="RefSeq" id="WP_273686138.1">
    <property type="nucleotide sequence ID" value="NZ_CP117411.1"/>
</dbReference>
<comment type="similarity">
    <text evidence="1">Belongs to the short-chain dehydrogenases/reductases (SDR) family.</text>
</comment>
<dbReference type="PANTHER" id="PTHR42879:SF2">
    <property type="entry name" value="3-OXOACYL-[ACYL-CARRIER-PROTEIN] REDUCTASE FABG"/>
    <property type="match status" value="1"/>
</dbReference>
<name>A0ABY7TGB3_9SPHN</name>
<evidence type="ECO:0000259" key="2">
    <source>
        <dbReference type="SMART" id="SM00822"/>
    </source>
</evidence>
<reference evidence="3 4" key="1">
    <citation type="submission" date="2023-02" db="EMBL/GenBank/DDBJ databases">
        <title>Genome sequence of Sphingomonas naphthae.</title>
        <authorList>
            <person name="Kim S."/>
            <person name="Heo J."/>
            <person name="Kwon S.-W."/>
        </authorList>
    </citation>
    <scope>NUCLEOTIDE SEQUENCE [LARGE SCALE GENOMIC DNA]</scope>
    <source>
        <strain evidence="3 4">KACC 18716</strain>
    </source>
</reference>
<dbReference type="Proteomes" id="UP001220395">
    <property type="component" value="Chromosome"/>
</dbReference>
<dbReference type="PRINTS" id="PR00080">
    <property type="entry name" value="SDRFAMILY"/>
</dbReference>
<evidence type="ECO:0000313" key="3">
    <source>
        <dbReference type="EMBL" id="WCT72184.1"/>
    </source>
</evidence>
<feature type="domain" description="Ketoreductase" evidence="2">
    <location>
        <begin position="6"/>
        <end position="190"/>
    </location>
</feature>
<dbReference type="Gene3D" id="3.40.50.720">
    <property type="entry name" value="NAD(P)-binding Rossmann-like Domain"/>
    <property type="match status" value="1"/>
</dbReference>
<gene>
    <name evidence="3" type="ORF">PQ455_11075</name>
</gene>
<dbReference type="EMBL" id="CP117411">
    <property type="protein sequence ID" value="WCT72184.1"/>
    <property type="molecule type" value="Genomic_DNA"/>
</dbReference>
<organism evidence="3 4">
    <name type="scientific">Sphingomonas naphthae</name>
    <dbReference type="NCBI Taxonomy" id="1813468"/>
    <lineage>
        <taxon>Bacteria</taxon>
        <taxon>Pseudomonadati</taxon>
        <taxon>Pseudomonadota</taxon>
        <taxon>Alphaproteobacteria</taxon>
        <taxon>Sphingomonadales</taxon>
        <taxon>Sphingomonadaceae</taxon>
        <taxon>Sphingomonas</taxon>
    </lineage>
</organism>
<dbReference type="InterPro" id="IPR050259">
    <property type="entry name" value="SDR"/>
</dbReference>
<dbReference type="InterPro" id="IPR002347">
    <property type="entry name" value="SDR_fam"/>
</dbReference>
<proteinExistence type="inferred from homology"/>
<accession>A0ABY7TGB3</accession>
<dbReference type="PRINTS" id="PR00081">
    <property type="entry name" value="GDHRDH"/>
</dbReference>
<sequence>MMQNGKTAVVTGASGGFGQAIARRLAADGHPLVLLGRHGDIEGLAEELRATGATVWIERPDLADGDAVIAAGRRILAEAGSIHILVNNAGLAVRRPGGPVLLDDMTLTEWNHAVAVNLSAAFLLTQQFAPGMRDKGWGRIVNISSRAGRTGMEAGDVAYAVTKAGLIGLTRKAAYELAPHGITVNAIAAGRFDAGMAMETDPAVASRTLAAIPAGRAGDVRELAATVAFLVSDGAAYMTGAVLDVNGGTFMG</sequence>
<evidence type="ECO:0000256" key="1">
    <source>
        <dbReference type="ARBA" id="ARBA00006484"/>
    </source>
</evidence>
<keyword evidence="4" id="KW-1185">Reference proteome</keyword>
<dbReference type="SMART" id="SM00822">
    <property type="entry name" value="PKS_KR"/>
    <property type="match status" value="1"/>
</dbReference>
<dbReference type="InterPro" id="IPR057326">
    <property type="entry name" value="KR_dom"/>
</dbReference>
<dbReference type="PANTHER" id="PTHR42879">
    <property type="entry name" value="3-OXOACYL-(ACYL-CARRIER-PROTEIN) REDUCTASE"/>
    <property type="match status" value="1"/>
</dbReference>
<dbReference type="SUPFAM" id="SSF51735">
    <property type="entry name" value="NAD(P)-binding Rossmann-fold domains"/>
    <property type="match status" value="1"/>
</dbReference>